<name>X1IL16_9ZZZZ</name>
<dbReference type="InterPro" id="IPR007492">
    <property type="entry name" value="LytTR_DNA-bd_dom"/>
</dbReference>
<dbReference type="GO" id="GO:0000156">
    <property type="term" value="F:phosphorelay response regulator activity"/>
    <property type="evidence" value="ECO:0007669"/>
    <property type="project" value="InterPro"/>
</dbReference>
<dbReference type="InterPro" id="IPR001789">
    <property type="entry name" value="Sig_transdc_resp-reg_receiver"/>
</dbReference>
<protein>
    <recommendedName>
        <fullName evidence="4">HTH LytTR-type domain-containing protein</fullName>
    </recommendedName>
</protein>
<dbReference type="EMBL" id="BARU01018586">
    <property type="protein sequence ID" value="GAH58248.1"/>
    <property type="molecule type" value="Genomic_DNA"/>
</dbReference>
<dbReference type="SUPFAM" id="SSF52172">
    <property type="entry name" value="CheY-like"/>
    <property type="match status" value="1"/>
</dbReference>
<dbReference type="AlphaFoldDB" id="X1IL16"/>
<dbReference type="PANTHER" id="PTHR37299:SF1">
    <property type="entry name" value="STAGE 0 SPORULATION PROTEIN A HOMOLOG"/>
    <property type="match status" value="1"/>
</dbReference>
<feature type="non-terminal residue" evidence="3">
    <location>
        <position position="1"/>
    </location>
</feature>
<feature type="domain" description="HTH LytTR-type" evidence="2">
    <location>
        <begin position="54"/>
        <end position="121"/>
    </location>
</feature>
<dbReference type="Pfam" id="PF04397">
    <property type="entry name" value="LytTR"/>
    <property type="match status" value="1"/>
</dbReference>
<proteinExistence type="predicted"/>
<feature type="domain" description="Response regulatory" evidence="1">
    <location>
        <begin position="1"/>
        <end position="32"/>
    </location>
</feature>
<dbReference type="PROSITE" id="PS50110">
    <property type="entry name" value="RESPONSE_REGULATORY"/>
    <property type="match status" value="1"/>
</dbReference>
<dbReference type="PROSITE" id="PS50930">
    <property type="entry name" value="HTH_LYTTR"/>
    <property type="match status" value="1"/>
</dbReference>
<dbReference type="PANTHER" id="PTHR37299">
    <property type="entry name" value="TRANSCRIPTIONAL REGULATOR-RELATED"/>
    <property type="match status" value="1"/>
</dbReference>
<dbReference type="SMART" id="SM00850">
    <property type="entry name" value="LytTR"/>
    <property type="match status" value="1"/>
</dbReference>
<dbReference type="InterPro" id="IPR011006">
    <property type="entry name" value="CheY-like_superfamily"/>
</dbReference>
<gene>
    <name evidence="3" type="ORF">S03H2_30716</name>
</gene>
<evidence type="ECO:0000259" key="2">
    <source>
        <dbReference type="PROSITE" id="PS50930"/>
    </source>
</evidence>
<sequence length="153" mass="17936">EYALDGFELHVVDYLLKPISFERFIKAIDKYYYSLSQSIALFNSEKPLSSDAYIYLRDNRKTYKIYLSDITFIESEVEYIKVHTKNRKVMTRCSLSMIEKTLPSDRFLRIHNSFIVSIAHIIAFTASSIEIGETELPISRKYKNIVMKVLESK</sequence>
<reference evidence="3" key="1">
    <citation type="journal article" date="2014" name="Front. Microbiol.">
        <title>High frequency of phylogenetically diverse reductive dehalogenase-homologous genes in deep subseafloor sedimentary metagenomes.</title>
        <authorList>
            <person name="Kawai M."/>
            <person name="Futagami T."/>
            <person name="Toyoda A."/>
            <person name="Takaki Y."/>
            <person name="Nishi S."/>
            <person name="Hori S."/>
            <person name="Arai W."/>
            <person name="Tsubouchi T."/>
            <person name="Morono Y."/>
            <person name="Uchiyama I."/>
            <person name="Ito T."/>
            <person name="Fujiyama A."/>
            <person name="Inagaki F."/>
            <person name="Takami H."/>
        </authorList>
    </citation>
    <scope>NUCLEOTIDE SEQUENCE</scope>
    <source>
        <strain evidence="3">Expedition CK06-06</strain>
    </source>
</reference>
<dbReference type="InterPro" id="IPR046947">
    <property type="entry name" value="LytR-like"/>
</dbReference>
<comment type="caution">
    <text evidence="3">The sequence shown here is derived from an EMBL/GenBank/DDBJ whole genome shotgun (WGS) entry which is preliminary data.</text>
</comment>
<dbReference type="Gene3D" id="2.40.50.1020">
    <property type="entry name" value="LytTr DNA-binding domain"/>
    <property type="match status" value="1"/>
</dbReference>
<organism evidence="3">
    <name type="scientific">marine sediment metagenome</name>
    <dbReference type="NCBI Taxonomy" id="412755"/>
    <lineage>
        <taxon>unclassified sequences</taxon>
        <taxon>metagenomes</taxon>
        <taxon>ecological metagenomes</taxon>
    </lineage>
</organism>
<accession>X1IL16</accession>
<evidence type="ECO:0000313" key="3">
    <source>
        <dbReference type="EMBL" id="GAH58248.1"/>
    </source>
</evidence>
<dbReference type="GO" id="GO:0003677">
    <property type="term" value="F:DNA binding"/>
    <property type="evidence" value="ECO:0007669"/>
    <property type="project" value="InterPro"/>
</dbReference>
<evidence type="ECO:0000259" key="1">
    <source>
        <dbReference type="PROSITE" id="PS50110"/>
    </source>
</evidence>
<evidence type="ECO:0008006" key="4">
    <source>
        <dbReference type="Google" id="ProtNLM"/>
    </source>
</evidence>